<feature type="compositionally biased region" description="Polar residues" evidence="1">
    <location>
        <begin position="1826"/>
        <end position="1852"/>
    </location>
</feature>
<dbReference type="Proteomes" id="UP000829354">
    <property type="component" value="Chromosome I"/>
</dbReference>
<accession>A0AAE9E2N1</accession>
<evidence type="ECO:0000256" key="1">
    <source>
        <dbReference type="SAM" id="MobiDB-lite"/>
    </source>
</evidence>
<feature type="compositionally biased region" description="Polar residues" evidence="1">
    <location>
        <begin position="152"/>
        <end position="181"/>
    </location>
</feature>
<feature type="compositionally biased region" description="Basic and acidic residues" evidence="1">
    <location>
        <begin position="730"/>
        <end position="743"/>
    </location>
</feature>
<feature type="region of interest" description="Disordered" evidence="1">
    <location>
        <begin position="1285"/>
        <end position="1381"/>
    </location>
</feature>
<keyword evidence="3" id="KW-1185">Reference proteome</keyword>
<feature type="compositionally biased region" description="Low complexity" evidence="1">
    <location>
        <begin position="702"/>
        <end position="715"/>
    </location>
</feature>
<name>A0AAE9E2N1_CAEBR</name>
<feature type="compositionally biased region" description="Basic and acidic residues" evidence="1">
    <location>
        <begin position="1176"/>
        <end position="1187"/>
    </location>
</feature>
<feature type="compositionally biased region" description="Basic and acidic residues" evidence="1">
    <location>
        <begin position="633"/>
        <end position="665"/>
    </location>
</feature>
<feature type="region of interest" description="Disordered" evidence="1">
    <location>
        <begin position="312"/>
        <end position="426"/>
    </location>
</feature>
<evidence type="ECO:0000313" key="2">
    <source>
        <dbReference type="EMBL" id="UMM11027.1"/>
    </source>
</evidence>
<feature type="compositionally biased region" description="Low complexity" evidence="1">
    <location>
        <begin position="1325"/>
        <end position="1345"/>
    </location>
</feature>
<dbReference type="EMBL" id="CP092620">
    <property type="protein sequence ID" value="UMM11027.1"/>
    <property type="molecule type" value="Genomic_DNA"/>
</dbReference>
<feature type="compositionally biased region" description="Basic and acidic residues" evidence="1">
    <location>
        <begin position="217"/>
        <end position="232"/>
    </location>
</feature>
<feature type="region of interest" description="Disordered" evidence="1">
    <location>
        <begin position="1537"/>
        <end position="1617"/>
    </location>
</feature>
<feature type="compositionally biased region" description="Polar residues" evidence="1">
    <location>
        <begin position="262"/>
        <end position="275"/>
    </location>
</feature>
<feature type="compositionally biased region" description="Polar residues" evidence="1">
    <location>
        <begin position="1550"/>
        <end position="1559"/>
    </location>
</feature>
<feature type="compositionally biased region" description="Basic residues" evidence="1">
    <location>
        <begin position="371"/>
        <end position="385"/>
    </location>
</feature>
<feature type="compositionally biased region" description="Polar residues" evidence="1">
    <location>
        <begin position="747"/>
        <end position="756"/>
    </location>
</feature>
<feature type="compositionally biased region" description="Basic and acidic residues" evidence="1">
    <location>
        <begin position="1483"/>
        <end position="1502"/>
    </location>
</feature>
<evidence type="ECO:0000313" key="3">
    <source>
        <dbReference type="Proteomes" id="UP000829354"/>
    </source>
</evidence>
<feature type="region of interest" description="Disordered" evidence="1">
    <location>
        <begin position="1"/>
        <end position="48"/>
    </location>
</feature>
<feature type="region of interest" description="Disordered" evidence="1">
    <location>
        <begin position="139"/>
        <end position="275"/>
    </location>
</feature>
<feature type="compositionally biased region" description="Low complexity" evidence="1">
    <location>
        <begin position="1870"/>
        <end position="1900"/>
    </location>
</feature>
<feature type="compositionally biased region" description="Low complexity" evidence="1">
    <location>
        <begin position="9"/>
        <end position="20"/>
    </location>
</feature>
<feature type="region of interest" description="Disordered" evidence="1">
    <location>
        <begin position="1826"/>
        <end position="1900"/>
    </location>
</feature>
<feature type="region of interest" description="Disordered" evidence="1">
    <location>
        <begin position="633"/>
        <end position="827"/>
    </location>
</feature>
<feature type="compositionally biased region" description="Polar residues" evidence="1">
    <location>
        <begin position="21"/>
        <end position="48"/>
    </location>
</feature>
<feature type="compositionally biased region" description="Low complexity" evidence="1">
    <location>
        <begin position="666"/>
        <end position="677"/>
    </location>
</feature>
<gene>
    <name evidence="2" type="ORF">L5515_000515</name>
</gene>
<feature type="compositionally biased region" description="Basic and acidic residues" evidence="1">
    <location>
        <begin position="1285"/>
        <end position="1297"/>
    </location>
</feature>
<feature type="region of interest" description="Disordered" evidence="1">
    <location>
        <begin position="1791"/>
        <end position="1812"/>
    </location>
</feature>
<feature type="region of interest" description="Disordered" evidence="1">
    <location>
        <begin position="1633"/>
        <end position="1668"/>
    </location>
</feature>
<feature type="compositionally biased region" description="Polar residues" evidence="1">
    <location>
        <begin position="195"/>
        <end position="207"/>
    </location>
</feature>
<feature type="compositionally biased region" description="Low complexity" evidence="1">
    <location>
        <begin position="1370"/>
        <end position="1381"/>
    </location>
</feature>
<organism evidence="2 3">
    <name type="scientific">Caenorhabditis briggsae</name>
    <dbReference type="NCBI Taxonomy" id="6238"/>
    <lineage>
        <taxon>Eukaryota</taxon>
        <taxon>Metazoa</taxon>
        <taxon>Ecdysozoa</taxon>
        <taxon>Nematoda</taxon>
        <taxon>Chromadorea</taxon>
        <taxon>Rhabditida</taxon>
        <taxon>Rhabditina</taxon>
        <taxon>Rhabditomorpha</taxon>
        <taxon>Rhabditoidea</taxon>
        <taxon>Rhabditidae</taxon>
        <taxon>Peloderinae</taxon>
        <taxon>Caenorhabditis</taxon>
    </lineage>
</organism>
<sequence>MSIYQKRWSSVGSGASPSSSITRNTPTATNVLNSGVEPSTVGTSWNSVRWNKPSTSYRASLASRFENNSSTSNSSYTPQRSSRFLSSAAKNAADVASIGPSVSARASRFDTTNMANKEKYRNEARELITKWSSRERNSNIANTYRSPAPRSTFRSTDSLSASGPTPASTYSNTAYRTSTSLTPTRPVAAPPTTASRYSSERASLLSPSPTPILHTTPKAERPWRQRMAESSRIRSTLGDDVSEAYTARRARHASSRRSSLSQDELSSYEPTRVPSYSSLVQQPYSYRSRQSSVESSVFSPSTRFTNASSYVPYSYRNRSDDPPTIRSSILDRSTSRSKSPKRDSLPSRTPSIAPKNPSIRESSKERDSEKQKKKSVKERTARRNSRQNSQQDSSSDEEINKLMRSRSGSQVRRKPKKKSQMETEKLIVVDQKDTLMNRSMQSSLYETGAEDSALIQSLTSQINESLTALAVAAESEGFQSCAASPLAPSISRSSSKNGVVKNQIIRSPSLIEVLGLPRSDSKTSLKYRIELDEETHDGQLTNDDFEVSESSRIDDESQYSAVAHFKPNKVKRLAPVPGLWKSGAENEEFISRNKRFAKENPRGEAEKIFALKRLEKLSKTIKAPEKKKPVVLKTKVEPKPEPVKPVEKKAAIAPKVEKEKPKEVQKPASPATTKKAAVQIPEKQKEVAKPIAPPTLAKPKADAAVVAKPKTTPQTPETPPSPKTQTVPKAGEKPKETIPEKPKPSASPLSAKNTVQKVDEKTKEPVKSPTTVKPKASPVVATEETPKATAVKPTREKVSKPIEKKEPEKVKIQTVTEPQKSEAEKPVAPVTVPVVEKPKEAPKEIVAPVPGIEKKKALLKKKKIIPLEDEKKKVEEVEQKPKVLSEQKIEISKVFSKKSWGSQKTEKVLKSRNNGKGISMRCKSAGNEILDWTEMYRRKPQEERATVLVDTPILDVNYSTVKISLREKRKRVEKPVDVAVSAPLPPSLPTVIPFESENMSRSVSVASRASDTRASIILDEMRGTEAAVEWTRDLDDDDDDLVDYNGILVLPDKSILEQYISRKRGKIDRYRGLRPSSMCSYASSSCASPCPSTVSELCLPSSVLVHEPRRRAQYSAEPMDHCVTPVSLNSTPRGFTTKKEPPPVIKPVPFEAPKTLFEKMIQDQANRNRTTAANSETRDPSPRRGSQEEGMSAISQQFAAAAAAGNGHGSVRYAAHIPVRSGEISGRMSSGSVDSQQSGGTLDVASKNIDHVIDQARHRHHQHRSKFKEAIDYLDQIFEDLKKECDTDDKNNNDENNKPSTESQPVSPPIQKPSASFVAVKKKPTTTVATSSPSTTATAKNASASDSKRSSTTKNTATVIKPAVSRQKSSETTGSTSSFSTVKAATNKQIPQAPSPVEVVIPVRKISQEVSNNQPEPTVAETIVLAKKTDKMDFTRRWLHDDLQSLAHLPPANIAPNASYYQDFDEHSLGSCSAEVAAFNTVKEKKNGKSSRKVSDSSDMIRPRPFRPQPVYPMMDGFNGPSAFEPFASHTLPRVASNDQIPNEMKRSGSQDPYNTLRSMRSEGDGFDSARPSPSAFQQVSPFNRGGSMRSSLRSLPDHSPVRQRIPQKPNYEPAKDPVLSIDQLVAELELNTENTLSSSDKRRSFPTSFGRPLAHQAQQHHAPNDYEKPNRYRAEMRQAATRGRAQNFAASESVPKATVAVSNAPVYSQPVRQQQQAPQKSLDEVTSMLNRAVSQFGNDQRQAHQHPSVYKQLSQQSFGSVHSNNAFETINQEKINPSRVEAMHNMFERGTAPTSWKMQQPKDGFDDRNQKMSPLQEVTYATLNSYSPTPQVQSNGNGNGMTRNSSQNQISYHDYTPQLPTTQPPQRPPGSANSSQGGYYSSNSSGIGSNYPQNQQNQYNNPRRSLIIDQQSIPSRMPSVENDDDDGFYDNIGIYDDRRFSRGSELENSVSFRQLPPASNQSSGHKHNRIGSFLRKIGGVSNRPPGSAASLMSLNKISNETIIKPGGLMKSNSLSNEPWKKVVLGGGASMPREANNNHKTGLGARLKNSLFGSRKRLDG</sequence>
<proteinExistence type="predicted"/>
<feature type="compositionally biased region" description="Basic and acidic residues" evidence="1">
    <location>
        <begin position="361"/>
        <end position="370"/>
    </location>
</feature>
<feature type="compositionally biased region" description="Low complexity" evidence="1">
    <location>
        <begin position="1585"/>
        <end position="1595"/>
    </location>
</feature>
<feature type="region of interest" description="Disordered" evidence="1">
    <location>
        <begin position="1164"/>
        <end position="1191"/>
    </location>
</feature>
<feature type="region of interest" description="Disordered" evidence="1">
    <location>
        <begin position="1483"/>
        <end position="1508"/>
    </location>
</feature>
<feature type="compositionally biased region" description="Basic and acidic residues" evidence="1">
    <location>
        <begin position="793"/>
        <end position="811"/>
    </location>
</feature>
<feature type="compositionally biased region" description="Polar residues" evidence="1">
    <location>
        <begin position="1164"/>
        <end position="1175"/>
    </location>
</feature>
<feature type="compositionally biased region" description="Low complexity" evidence="1">
    <location>
        <begin position="182"/>
        <end position="194"/>
    </location>
</feature>
<reference evidence="2 3" key="1">
    <citation type="submission" date="2022-04" db="EMBL/GenBank/DDBJ databases">
        <title>Chromosome-level reference genomes for two strains of Caenorhabditis briggsae: an improved platform for comparative genomics.</title>
        <authorList>
            <person name="Stevens L."/>
            <person name="Andersen E."/>
        </authorList>
    </citation>
    <scope>NUCLEOTIDE SEQUENCE [LARGE SCALE GENOMIC DNA]</scope>
    <source>
        <strain evidence="2">VX34</strain>
        <tissue evidence="2">Whole-organism</tissue>
    </source>
</reference>
<protein>
    <submittedName>
        <fullName evidence="2">Uncharacterized protein</fullName>
    </submittedName>
</protein>
<feature type="compositionally biased region" description="Basic and acidic residues" evidence="1">
    <location>
        <begin position="757"/>
        <end position="766"/>
    </location>
</feature>